<dbReference type="GeneID" id="36632540"/>
<evidence type="ECO:0000256" key="1">
    <source>
        <dbReference type="SAM" id="SignalP"/>
    </source>
</evidence>
<dbReference type="Proteomes" id="UP000241690">
    <property type="component" value="Unassembled WGS sequence"/>
</dbReference>
<sequence>MLYKSLLSLSCLVFSVAAEQVFLSNCQYTSNGQLHSAFFYYADGDPSGTEFPAANNQACVEGFGCADVVTWEGTVRSGNFPSGDRFTSNINAGAQNLATGQYAGQGENRERFFNCYKDNNRQLFGGDGNICRSVYYCVRTP</sequence>
<accession>A0A2T4A830</accession>
<dbReference type="RefSeq" id="XP_024772894.1">
    <property type="nucleotide sequence ID" value="XM_024923957.1"/>
</dbReference>
<gene>
    <name evidence="2" type="ORF">M431DRAFT_88899</name>
</gene>
<dbReference type="AlphaFoldDB" id="A0A2T4A830"/>
<proteinExistence type="predicted"/>
<keyword evidence="3" id="KW-1185">Reference proteome</keyword>
<organism evidence="2 3">
    <name type="scientific">Trichoderma harzianum CBS 226.95</name>
    <dbReference type="NCBI Taxonomy" id="983964"/>
    <lineage>
        <taxon>Eukaryota</taxon>
        <taxon>Fungi</taxon>
        <taxon>Dikarya</taxon>
        <taxon>Ascomycota</taxon>
        <taxon>Pezizomycotina</taxon>
        <taxon>Sordariomycetes</taxon>
        <taxon>Hypocreomycetidae</taxon>
        <taxon>Hypocreales</taxon>
        <taxon>Hypocreaceae</taxon>
        <taxon>Trichoderma</taxon>
    </lineage>
</organism>
<name>A0A2T4A830_TRIHA</name>
<evidence type="ECO:0008006" key="4">
    <source>
        <dbReference type="Google" id="ProtNLM"/>
    </source>
</evidence>
<feature type="chain" id="PRO_5015766251" description="Ecp2 effector protein domain-containing protein" evidence="1">
    <location>
        <begin position="19"/>
        <end position="141"/>
    </location>
</feature>
<evidence type="ECO:0000313" key="3">
    <source>
        <dbReference type="Proteomes" id="UP000241690"/>
    </source>
</evidence>
<dbReference type="EMBL" id="KZ679682">
    <property type="protein sequence ID" value="PTB53217.1"/>
    <property type="molecule type" value="Genomic_DNA"/>
</dbReference>
<feature type="signal peptide" evidence="1">
    <location>
        <begin position="1"/>
        <end position="18"/>
    </location>
</feature>
<dbReference type="STRING" id="983964.A0A2T4A830"/>
<evidence type="ECO:0000313" key="2">
    <source>
        <dbReference type="EMBL" id="PTB53217.1"/>
    </source>
</evidence>
<keyword evidence="1" id="KW-0732">Signal</keyword>
<reference evidence="2 3" key="1">
    <citation type="submission" date="2016-07" db="EMBL/GenBank/DDBJ databases">
        <title>Multiple horizontal gene transfer events from other fungi enriched the ability of initially mycotrophic Trichoderma (Ascomycota) to feed on dead plant biomass.</title>
        <authorList>
            <consortium name="DOE Joint Genome Institute"/>
            <person name="Aerts A."/>
            <person name="Atanasova L."/>
            <person name="Chenthamara K."/>
            <person name="Zhang J."/>
            <person name="Grujic M."/>
            <person name="Henrissat B."/>
            <person name="Kuo A."/>
            <person name="Salamov A."/>
            <person name="Lipzen A."/>
            <person name="Labutti K."/>
            <person name="Barry K."/>
            <person name="Miao Y."/>
            <person name="Rahimi M.J."/>
            <person name="Shen Q."/>
            <person name="Grigoriev I.V."/>
            <person name="Kubicek C.P."/>
            <person name="Druzhinina I.S."/>
        </authorList>
    </citation>
    <scope>NUCLEOTIDE SEQUENCE [LARGE SCALE GENOMIC DNA]</scope>
    <source>
        <strain evidence="2 3">CBS 226.95</strain>
    </source>
</reference>
<protein>
    <recommendedName>
        <fullName evidence="4">Ecp2 effector protein domain-containing protein</fullName>
    </recommendedName>
</protein>